<dbReference type="PRINTS" id="PR00411">
    <property type="entry name" value="PNDRDTASEI"/>
</dbReference>
<dbReference type="SUPFAM" id="SSF55424">
    <property type="entry name" value="FAD/NAD-linked reductases, dimerisation (C-terminal) domain"/>
    <property type="match status" value="1"/>
</dbReference>
<keyword evidence="10" id="KW-1015">Disulfide bond</keyword>
<dbReference type="PANTHER" id="PTHR22912">
    <property type="entry name" value="DISULFIDE OXIDOREDUCTASE"/>
    <property type="match status" value="1"/>
</dbReference>
<dbReference type="Gene3D" id="3.50.50.60">
    <property type="entry name" value="FAD/NAD(P)-binding domain"/>
    <property type="match status" value="2"/>
</dbReference>
<feature type="binding site" evidence="14">
    <location>
        <begin position="180"/>
        <end position="187"/>
    </location>
    <ligand>
        <name>NAD(+)</name>
        <dbReference type="ChEBI" id="CHEBI:57540"/>
    </ligand>
</feature>
<keyword evidence="7 14" id="KW-0274">FAD</keyword>
<dbReference type="eggNOG" id="COG1249">
    <property type="taxonomic scope" value="Bacteria"/>
</dbReference>
<protein>
    <recommendedName>
        <fullName evidence="4 16">Dihydrolipoyl dehydrogenase</fullName>
        <ecNumber evidence="3 16">1.8.1.4</ecNumber>
    </recommendedName>
</protein>
<dbReference type="EC" id="1.8.1.4" evidence="3 16"/>
<accession>A0A0H3G6W6</accession>
<dbReference type="EMBL" id="CP002850">
    <property type="protein sequence ID" value="AEH62871.1"/>
    <property type="molecule type" value="Genomic_DNA"/>
</dbReference>
<dbReference type="InterPro" id="IPR050151">
    <property type="entry name" value="Class-I_Pyr_Nuc-Dis_Oxidored"/>
</dbReference>
<evidence type="ECO:0000256" key="15">
    <source>
        <dbReference type="PIRSR" id="PIRSR000350-4"/>
    </source>
</evidence>
<dbReference type="GO" id="GO:0005737">
    <property type="term" value="C:cytoplasm"/>
    <property type="evidence" value="ECO:0007669"/>
    <property type="project" value="UniProtKB-SubCell"/>
</dbReference>
<comment type="cofactor">
    <cofactor evidence="14 16">
        <name>FAD</name>
        <dbReference type="ChEBI" id="CHEBI:57692"/>
    </cofactor>
    <text evidence="14 16">Binds 1 FAD per subunit.</text>
</comment>
<gene>
    <name evidence="19" type="ordered locus">Zmob_1037</name>
</gene>
<feature type="domain" description="Pyridine nucleotide-disulphide oxidoreductase dimerisation" evidence="17">
    <location>
        <begin position="347"/>
        <end position="455"/>
    </location>
</feature>
<feature type="active site" description="Proton acceptor" evidence="13">
    <location>
        <position position="445"/>
    </location>
</feature>
<evidence type="ECO:0000313" key="20">
    <source>
        <dbReference type="Proteomes" id="UP000001494"/>
    </source>
</evidence>
<evidence type="ECO:0000256" key="4">
    <source>
        <dbReference type="ARBA" id="ARBA00016961"/>
    </source>
</evidence>
<dbReference type="NCBIfam" id="TIGR01350">
    <property type="entry name" value="lipoamide_DH"/>
    <property type="match status" value="1"/>
</dbReference>
<feature type="domain" description="FAD/NAD(P)-binding" evidence="18">
    <location>
        <begin position="5"/>
        <end position="326"/>
    </location>
</feature>
<evidence type="ECO:0000256" key="12">
    <source>
        <dbReference type="ARBA" id="ARBA00049187"/>
    </source>
</evidence>
<evidence type="ECO:0000259" key="17">
    <source>
        <dbReference type="Pfam" id="PF02852"/>
    </source>
</evidence>
<feature type="binding site" evidence="14">
    <location>
        <position position="51"/>
    </location>
    <ligand>
        <name>FAD</name>
        <dbReference type="ChEBI" id="CHEBI:57692"/>
    </ligand>
</feature>
<sequence>MADHFDLIVLGGGPGGYVAAIRAAQLNLKVALVERVHLGGICLNWGCIPTKSLLRSAEVYHEMQNAEAYGLTSFKPDFDLDKIIARSREVATRLASGVKTLLRKNKVEVISGVGQLTGNQQMLVETTEGEEKILEAKDIIIATGARARQLPNVHSDGKHIWTYHHALKPPAMPKKLLVIGSGAIGIEFASFYADFGAEVSIVEHAPQILPMEDAEVSAYVAKAFKKRGIRILTQSALQNLTPDDEGVTAEIAGADGKVTKERFSHAIVAIGVVANVENIGLDKLGIKLDRGFIAVDGFGRTNVDHVWAIGDVAGAPCLAHKASHQGVIAAEAIAGCDHVHPLNTQNIPGCTYARPQVASVGLTEEKARQQGYNVKIGNFPFIANGKAIAQGATDGFVKTVFDADSGALLGAHMVGAEVTEMIQGYTVARTLETTEAEIMETIFPHPTLSEAMHESVLAAYGRALHF</sequence>
<evidence type="ECO:0000256" key="7">
    <source>
        <dbReference type="ARBA" id="ARBA00022827"/>
    </source>
</evidence>
<dbReference type="InterPro" id="IPR036188">
    <property type="entry name" value="FAD/NAD-bd_sf"/>
</dbReference>
<dbReference type="RefSeq" id="WP_011240416.1">
    <property type="nucleotide sequence ID" value="NC_017262.1"/>
</dbReference>
<keyword evidence="6 16" id="KW-0285">Flavoprotein</keyword>
<evidence type="ECO:0000256" key="5">
    <source>
        <dbReference type="ARBA" id="ARBA00022490"/>
    </source>
</evidence>
<evidence type="ECO:0000313" key="19">
    <source>
        <dbReference type="EMBL" id="AEH62871.1"/>
    </source>
</evidence>
<comment type="similarity">
    <text evidence="2 16">Belongs to the class-I pyridine nucleotide-disulfide oxidoreductase family.</text>
</comment>
<keyword evidence="9 14" id="KW-0520">NAD</keyword>
<evidence type="ECO:0000256" key="14">
    <source>
        <dbReference type="PIRSR" id="PIRSR000350-3"/>
    </source>
</evidence>
<dbReference type="Proteomes" id="UP000001494">
    <property type="component" value="Chromosome"/>
</dbReference>
<dbReference type="PANTHER" id="PTHR22912:SF217">
    <property type="entry name" value="DIHYDROLIPOYL DEHYDROGENASE"/>
    <property type="match status" value="1"/>
</dbReference>
<comment type="miscellaneous">
    <text evidence="16">The active site is a redox-active disulfide bond.</text>
</comment>
<reference evidence="19 20" key="1">
    <citation type="journal article" date="2011" name="J. Bacteriol.">
        <title>Genome sequence of the ethanol-producing Zymomonas mobilis subsp. mobilis lectotype strain ATCC 10988.</title>
        <authorList>
            <person name="Pappas K.M."/>
            <person name="Kouvelis V.N."/>
            <person name="Saunders E."/>
            <person name="Brettin T.S."/>
            <person name="Bruce D."/>
            <person name="Detter C."/>
            <person name="Balakireva M."/>
            <person name="Han C.S."/>
            <person name="Savvakis G."/>
            <person name="Kyrpides N.C."/>
            <person name="Typas M.A."/>
        </authorList>
    </citation>
    <scope>NUCLEOTIDE SEQUENCE [LARGE SCALE GENOMIC DNA]</scope>
    <source>
        <strain evidence="20">ATCC 10988 / DSM 424 / CCUG 17860 / LMG 404 / NCIMB 8938 / NRRL B-806 / ZM1</strain>
    </source>
</reference>
<keyword evidence="8 16" id="KW-0560">Oxidoreductase</keyword>
<dbReference type="PIRSF" id="PIRSF000350">
    <property type="entry name" value="Mercury_reductase_MerA"/>
    <property type="match status" value="1"/>
</dbReference>
<dbReference type="InterPro" id="IPR006258">
    <property type="entry name" value="Lipoamide_DH"/>
</dbReference>
<dbReference type="PROSITE" id="PS00076">
    <property type="entry name" value="PYRIDINE_REDOX_1"/>
    <property type="match status" value="1"/>
</dbReference>
<comment type="subcellular location">
    <subcellularLocation>
        <location evidence="1">Cytoplasm</location>
    </subcellularLocation>
</comment>
<dbReference type="GO" id="GO:0050660">
    <property type="term" value="F:flavin adenine dinucleotide binding"/>
    <property type="evidence" value="ECO:0007669"/>
    <property type="project" value="InterPro"/>
</dbReference>
<dbReference type="InterPro" id="IPR023753">
    <property type="entry name" value="FAD/NAD-binding_dom"/>
</dbReference>
<evidence type="ECO:0000256" key="10">
    <source>
        <dbReference type="ARBA" id="ARBA00023157"/>
    </source>
</evidence>
<name>A0A0H3G6W6_ZYMMA</name>
<proteinExistence type="inferred from homology"/>
<dbReference type="Pfam" id="PF02852">
    <property type="entry name" value="Pyr_redox_dim"/>
    <property type="match status" value="1"/>
</dbReference>
<dbReference type="HOGENOM" id="CLU_016755_0_2_5"/>
<evidence type="ECO:0000256" key="1">
    <source>
        <dbReference type="ARBA" id="ARBA00004496"/>
    </source>
</evidence>
<dbReference type="InterPro" id="IPR001100">
    <property type="entry name" value="Pyr_nuc-diS_OxRdtase"/>
</dbReference>
<feature type="binding site" evidence="14">
    <location>
        <position position="311"/>
    </location>
    <ligand>
        <name>FAD</name>
        <dbReference type="ChEBI" id="CHEBI:57692"/>
    </ligand>
</feature>
<evidence type="ECO:0000256" key="16">
    <source>
        <dbReference type="RuleBase" id="RU003692"/>
    </source>
</evidence>
<dbReference type="KEGG" id="zmm:Zmob_1037"/>
<dbReference type="FunFam" id="3.30.390.30:FF:000001">
    <property type="entry name" value="Dihydrolipoyl dehydrogenase"/>
    <property type="match status" value="1"/>
</dbReference>
<evidence type="ECO:0000256" key="3">
    <source>
        <dbReference type="ARBA" id="ARBA00012608"/>
    </source>
</evidence>
<evidence type="ECO:0000256" key="6">
    <source>
        <dbReference type="ARBA" id="ARBA00022630"/>
    </source>
</evidence>
<evidence type="ECO:0000256" key="8">
    <source>
        <dbReference type="ARBA" id="ARBA00023002"/>
    </source>
</evidence>
<dbReference type="OrthoDB" id="7495837at2"/>
<dbReference type="GO" id="GO:0006103">
    <property type="term" value="P:2-oxoglutarate metabolic process"/>
    <property type="evidence" value="ECO:0007669"/>
    <property type="project" value="TreeGrafter"/>
</dbReference>
<dbReference type="PRINTS" id="PR00368">
    <property type="entry name" value="FADPNR"/>
</dbReference>
<evidence type="ECO:0000256" key="9">
    <source>
        <dbReference type="ARBA" id="ARBA00023027"/>
    </source>
</evidence>
<feature type="disulfide bond" description="Redox-active" evidence="15">
    <location>
        <begin position="42"/>
        <end position="47"/>
    </location>
</feature>
<organism evidence="19 20">
    <name type="scientific">Zymomonas mobilis subsp. mobilis (strain ATCC 10988 / DSM 424 / LMG 404 / NCIMB 8938 / NRRL B-806 / ZM1)</name>
    <dbReference type="NCBI Taxonomy" id="555217"/>
    <lineage>
        <taxon>Bacteria</taxon>
        <taxon>Pseudomonadati</taxon>
        <taxon>Pseudomonadota</taxon>
        <taxon>Alphaproteobacteria</taxon>
        <taxon>Sphingomonadales</taxon>
        <taxon>Zymomonadaceae</taxon>
        <taxon>Zymomonas</taxon>
    </lineage>
</organism>
<keyword evidence="11 16" id="KW-0676">Redox-active center</keyword>
<keyword evidence="14" id="KW-0547">Nucleotide-binding</keyword>
<evidence type="ECO:0000256" key="2">
    <source>
        <dbReference type="ARBA" id="ARBA00007532"/>
    </source>
</evidence>
<keyword evidence="5" id="KW-0963">Cytoplasm</keyword>
<dbReference type="GO" id="GO:0004148">
    <property type="term" value="F:dihydrolipoyl dehydrogenase (NADH) activity"/>
    <property type="evidence" value="ECO:0007669"/>
    <property type="project" value="UniProtKB-EC"/>
</dbReference>
<comment type="catalytic activity">
    <reaction evidence="12 16">
        <text>N(6)-[(R)-dihydrolipoyl]-L-lysyl-[protein] + NAD(+) = N(6)-[(R)-lipoyl]-L-lysyl-[protein] + NADH + H(+)</text>
        <dbReference type="Rhea" id="RHEA:15045"/>
        <dbReference type="Rhea" id="RHEA-COMP:10474"/>
        <dbReference type="Rhea" id="RHEA-COMP:10475"/>
        <dbReference type="ChEBI" id="CHEBI:15378"/>
        <dbReference type="ChEBI" id="CHEBI:57540"/>
        <dbReference type="ChEBI" id="CHEBI:57945"/>
        <dbReference type="ChEBI" id="CHEBI:83099"/>
        <dbReference type="ChEBI" id="CHEBI:83100"/>
        <dbReference type="EC" id="1.8.1.4"/>
    </reaction>
</comment>
<evidence type="ECO:0000256" key="13">
    <source>
        <dbReference type="PIRSR" id="PIRSR000350-2"/>
    </source>
</evidence>
<evidence type="ECO:0000259" key="18">
    <source>
        <dbReference type="Pfam" id="PF07992"/>
    </source>
</evidence>
<dbReference type="Gene3D" id="3.30.390.30">
    <property type="match status" value="1"/>
</dbReference>
<dbReference type="SUPFAM" id="SSF51905">
    <property type="entry name" value="FAD/NAD(P)-binding domain"/>
    <property type="match status" value="1"/>
</dbReference>
<evidence type="ECO:0000256" key="11">
    <source>
        <dbReference type="ARBA" id="ARBA00023284"/>
    </source>
</evidence>
<dbReference type="InterPro" id="IPR016156">
    <property type="entry name" value="FAD/NAD-linked_Rdtase_dimer_sf"/>
</dbReference>
<dbReference type="AlphaFoldDB" id="A0A0H3G6W6"/>
<dbReference type="InterPro" id="IPR012999">
    <property type="entry name" value="Pyr_OxRdtase_I_AS"/>
</dbReference>
<dbReference type="Pfam" id="PF07992">
    <property type="entry name" value="Pyr_redox_2"/>
    <property type="match status" value="1"/>
</dbReference>
<feature type="binding site" evidence="14">
    <location>
        <position position="271"/>
    </location>
    <ligand>
        <name>NAD(+)</name>
        <dbReference type="ChEBI" id="CHEBI:57540"/>
    </ligand>
</feature>
<dbReference type="InterPro" id="IPR004099">
    <property type="entry name" value="Pyr_nucl-diS_OxRdtase_dimer"/>
</dbReference>
<dbReference type="SMR" id="A0A0H3G6W6"/>
<feature type="binding site" evidence="14">
    <location>
        <position position="114"/>
    </location>
    <ligand>
        <name>FAD</name>
        <dbReference type="ChEBI" id="CHEBI:57692"/>
    </ligand>
</feature>
<feature type="binding site" evidence="14">
    <location>
        <position position="203"/>
    </location>
    <ligand>
        <name>NAD(+)</name>
        <dbReference type="ChEBI" id="CHEBI:57540"/>
    </ligand>
</feature>